<accession>A0A9W3DKU2</accession>
<protein>
    <submittedName>
        <fullName evidence="2">Uncharacterized protein LOC108850609 isoform X1</fullName>
    </submittedName>
</protein>
<evidence type="ECO:0000313" key="1">
    <source>
        <dbReference type="Proteomes" id="UP000504610"/>
    </source>
</evidence>
<dbReference type="Proteomes" id="UP000504610">
    <property type="component" value="Chromosome 4"/>
</dbReference>
<proteinExistence type="predicted"/>
<reference evidence="2" key="2">
    <citation type="submission" date="2025-08" db="UniProtKB">
        <authorList>
            <consortium name="RefSeq"/>
        </authorList>
    </citation>
    <scope>IDENTIFICATION</scope>
    <source>
        <tissue evidence="2">Leaf</tissue>
    </source>
</reference>
<dbReference type="KEGG" id="rsz:108850609"/>
<reference evidence="1" key="1">
    <citation type="journal article" date="2019" name="Database">
        <title>The radish genome database (RadishGD): an integrated information resource for radish genomics.</title>
        <authorList>
            <person name="Yu H.J."/>
            <person name="Baek S."/>
            <person name="Lee Y.J."/>
            <person name="Cho A."/>
            <person name="Mun J.H."/>
        </authorList>
    </citation>
    <scope>NUCLEOTIDE SEQUENCE [LARGE SCALE GENOMIC DNA]</scope>
    <source>
        <strain evidence="1">cv. WK10039</strain>
    </source>
</reference>
<dbReference type="RefSeq" id="XP_056864500.1">
    <property type="nucleotide sequence ID" value="XM_057008520.1"/>
</dbReference>
<dbReference type="GeneID" id="108850609"/>
<dbReference type="AlphaFoldDB" id="A0A9W3DKU2"/>
<organism evidence="1 2">
    <name type="scientific">Raphanus sativus</name>
    <name type="common">Radish</name>
    <name type="synonym">Raphanus raphanistrum var. sativus</name>
    <dbReference type="NCBI Taxonomy" id="3726"/>
    <lineage>
        <taxon>Eukaryota</taxon>
        <taxon>Viridiplantae</taxon>
        <taxon>Streptophyta</taxon>
        <taxon>Embryophyta</taxon>
        <taxon>Tracheophyta</taxon>
        <taxon>Spermatophyta</taxon>
        <taxon>Magnoliopsida</taxon>
        <taxon>eudicotyledons</taxon>
        <taxon>Gunneridae</taxon>
        <taxon>Pentapetalae</taxon>
        <taxon>rosids</taxon>
        <taxon>malvids</taxon>
        <taxon>Brassicales</taxon>
        <taxon>Brassicaceae</taxon>
        <taxon>Brassiceae</taxon>
        <taxon>Raphanus</taxon>
    </lineage>
</organism>
<sequence>MVDRIASCLIPRAVVVEAFRYSLRFPKGLQLSVQNLVDLPSPTFTLMKLMLFVIQATQIDPARKKRSHTSLMLHATFHCRRSLIPSPPSFFASVTVSQETRAEWWPSVVPFHRGSQLDKDNFLVHKGTPKYLTGSTPCVNPTSDMILLTPLDGIDC</sequence>
<keyword evidence="1" id="KW-1185">Reference proteome</keyword>
<gene>
    <name evidence="2" type="primary">LOC108850609</name>
</gene>
<evidence type="ECO:0000313" key="2">
    <source>
        <dbReference type="RefSeq" id="XP_056864500.1"/>
    </source>
</evidence>
<name>A0A9W3DKU2_RAPSA</name>